<name>A0A0E9UPP4_ANGAN</name>
<dbReference type="AlphaFoldDB" id="A0A0E9UPP4"/>
<sequence length="25" mass="2823">MSNVREVKMEKALFSPRITLQGNSS</sequence>
<organism evidence="1">
    <name type="scientific">Anguilla anguilla</name>
    <name type="common">European freshwater eel</name>
    <name type="synonym">Muraena anguilla</name>
    <dbReference type="NCBI Taxonomy" id="7936"/>
    <lineage>
        <taxon>Eukaryota</taxon>
        <taxon>Metazoa</taxon>
        <taxon>Chordata</taxon>
        <taxon>Craniata</taxon>
        <taxon>Vertebrata</taxon>
        <taxon>Euteleostomi</taxon>
        <taxon>Actinopterygii</taxon>
        <taxon>Neopterygii</taxon>
        <taxon>Teleostei</taxon>
        <taxon>Anguilliformes</taxon>
        <taxon>Anguillidae</taxon>
        <taxon>Anguilla</taxon>
    </lineage>
</organism>
<proteinExistence type="predicted"/>
<reference evidence="1" key="2">
    <citation type="journal article" date="2015" name="Fish Shellfish Immunol.">
        <title>Early steps in the European eel (Anguilla anguilla)-Vibrio vulnificus interaction in the gills: Role of the RtxA13 toxin.</title>
        <authorList>
            <person name="Callol A."/>
            <person name="Pajuelo D."/>
            <person name="Ebbesson L."/>
            <person name="Teles M."/>
            <person name="MacKenzie S."/>
            <person name="Amaro C."/>
        </authorList>
    </citation>
    <scope>NUCLEOTIDE SEQUENCE</scope>
</reference>
<dbReference type="EMBL" id="GBXM01040820">
    <property type="protein sequence ID" value="JAH67757.1"/>
    <property type="molecule type" value="Transcribed_RNA"/>
</dbReference>
<reference evidence="1" key="1">
    <citation type="submission" date="2014-11" db="EMBL/GenBank/DDBJ databases">
        <authorList>
            <person name="Amaro Gonzalez C."/>
        </authorList>
    </citation>
    <scope>NUCLEOTIDE SEQUENCE</scope>
</reference>
<accession>A0A0E9UPP4</accession>
<protein>
    <submittedName>
        <fullName evidence="1">Uncharacterized protein</fullName>
    </submittedName>
</protein>
<evidence type="ECO:0000313" key="1">
    <source>
        <dbReference type="EMBL" id="JAH67757.1"/>
    </source>
</evidence>